<evidence type="ECO:0000313" key="6">
    <source>
        <dbReference type="EMBL" id="TXJ99094.1"/>
    </source>
</evidence>
<comment type="similarity">
    <text evidence="2 4">Belongs to the class-III pyridoxal-phosphate-dependent aminotransferase family.</text>
</comment>
<name>A0A3A1NLL1_9FLAO</name>
<dbReference type="InterPro" id="IPR015424">
    <property type="entry name" value="PyrdxlP-dep_Trfase"/>
</dbReference>
<keyword evidence="5" id="KW-0808">Transferase</keyword>
<reference evidence="6 8" key="2">
    <citation type="submission" date="2019-07" db="EMBL/GenBank/DDBJ databases">
        <title>Draft genome of two Muricauda strains isolated from deep sea.</title>
        <authorList>
            <person name="Sun C."/>
        </authorList>
    </citation>
    <scope>NUCLEOTIDE SEQUENCE [LARGE SCALE GENOMIC DNA]</scope>
    <source>
        <strain evidence="6 8">72</strain>
    </source>
</reference>
<keyword evidence="3 4" id="KW-0663">Pyridoxal phosphate</keyword>
<dbReference type="Gene3D" id="3.90.1150.10">
    <property type="entry name" value="Aspartate Aminotransferase, domain 1"/>
    <property type="match status" value="1"/>
</dbReference>
<sequence>MDHMKHDRHNAESVVEGDINLTSARGEWLKEEVNDQTKELLEKDAKYFLHQSMSTPCLDVLKNCEGSYLENISGKRYLDFHGNNVHQVGFSHPKMVSALMGQLQELTFSTRRYTNEKAIQFAEKLTSYTPKGLNRILLTPNGSSSISIALKLARAVTGKHKVVSFWDSFHGANLDAISVGGESIFQEHMGPLMPGVERIPPPITYRGIFEGNEEKALEYLEHVLSKDDEIGAFLAETIRNTDVQIPSAKYWQGARELCDKYGVLLILDEIPIAFGRTGKMFAYELFGIEPDILCLGKGLGGGIVPQAAIVTREEYNRFGHISLGHYTHEKSPLGSVAGLTLLEIIEEENLLQKVKADEEFMKKALYKMHRKYSLIGDVRGVGLLWGIELVTNRTTKEKATAEAEEIMYECLKNGLSFKVSKGNVLQLSPPLTISREELEKALEILNEAFLKTNAIA</sequence>
<evidence type="ECO:0000256" key="1">
    <source>
        <dbReference type="ARBA" id="ARBA00001933"/>
    </source>
</evidence>
<proteinExistence type="inferred from homology"/>
<dbReference type="GO" id="GO:0030170">
    <property type="term" value="F:pyridoxal phosphate binding"/>
    <property type="evidence" value="ECO:0007669"/>
    <property type="project" value="InterPro"/>
</dbReference>
<dbReference type="InterPro" id="IPR049704">
    <property type="entry name" value="Aminotrans_3_PPA_site"/>
</dbReference>
<dbReference type="NCBIfam" id="NF004755">
    <property type="entry name" value="PRK06082.1"/>
    <property type="match status" value="1"/>
</dbReference>
<reference evidence="5 7" key="1">
    <citation type="submission" date="2018-08" db="EMBL/GenBank/DDBJ databases">
        <title>Proposal of Muricauda 72 sp.nov. and Muricauda NH166 sp.nov., isolated from seawater.</title>
        <authorList>
            <person name="Cheng H."/>
            <person name="Wu Y.-H."/>
            <person name="Guo L.-L."/>
            <person name="Xu X.-W."/>
        </authorList>
    </citation>
    <scope>NUCLEOTIDE SEQUENCE [LARGE SCALE GENOMIC DNA]</scope>
    <source>
        <strain evidence="5 7">72</strain>
    </source>
</reference>
<evidence type="ECO:0000256" key="2">
    <source>
        <dbReference type="ARBA" id="ARBA00008954"/>
    </source>
</evidence>
<dbReference type="GO" id="GO:0008483">
    <property type="term" value="F:transaminase activity"/>
    <property type="evidence" value="ECO:0007669"/>
    <property type="project" value="UniProtKB-KW"/>
</dbReference>
<keyword evidence="8" id="KW-1185">Reference proteome</keyword>
<dbReference type="InterPro" id="IPR015421">
    <property type="entry name" value="PyrdxlP-dep_Trfase_major"/>
</dbReference>
<dbReference type="InterPro" id="IPR005814">
    <property type="entry name" value="Aminotrans_3"/>
</dbReference>
<dbReference type="PIRSF" id="PIRSF000521">
    <property type="entry name" value="Transaminase_4ab_Lys_Orn"/>
    <property type="match status" value="1"/>
</dbReference>
<comment type="caution">
    <text evidence="5">The sequence shown here is derived from an EMBL/GenBank/DDBJ whole genome shotgun (WGS) entry which is preliminary data.</text>
</comment>
<gene>
    <name evidence="5" type="ORF">D2V05_03540</name>
    <name evidence="6" type="ORF">FQ017_03520</name>
</gene>
<evidence type="ECO:0000313" key="8">
    <source>
        <dbReference type="Proteomes" id="UP000321621"/>
    </source>
</evidence>
<dbReference type="Proteomes" id="UP000321621">
    <property type="component" value="Unassembled WGS sequence"/>
</dbReference>
<dbReference type="Proteomes" id="UP000266691">
    <property type="component" value="Unassembled WGS sequence"/>
</dbReference>
<dbReference type="PANTHER" id="PTHR43094:SF1">
    <property type="entry name" value="AMINOTRANSFERASE CLASS-III"/>
    <property type="match status" value="1"/>
</dbReference>
<evidence type="ECO:0000313" key="7">
    <source>
        <dbReference type="Proteomes" id="UP000266691"/>
    </source>
</evidence>
<dbReference type="Gene3D" id="3.40.640.10">
    <property type="entry name" value="Type I PLP-dependent aspartate aminotransferase-like (Major domain)"/>
    <property type="match status" value="1"/>
</dbReference>
<dbReference type="SUPFAM" id="SSF53383">
    <property type="entry name" value="PLP-dependent transferases"/>
    <property type="match status" value="1"/>
</dbReference>
<dbReference type="OrthoDB" id="730777at2"/>
<dbReference type="PANTHER" id="PTHR43094">
    <property type="entry name" value="AMINOTRANSFERASE"/>
    <property type="match status" value="1"/>
</dbReference>
<dbReference type="PROSITE" id="PS00600">
    <property type="entry name" value="AA_TRANSFER_CLASS_3"/>
    <property type="match status" value="1"/>
</dbReference>
<organism evidence="5 7">
    <name type="scientific">Flagellimonas pelagia</name>
    <dbReference type="NCBI Taxonomy" id="2306998"/>
    <lineage>
        <taxon>Bacteria</taxon>
        <taxon>Pseudomonadati</taxon>
        <taxon>Bacteroidota</taxon>
        <taxon>Flavobacteriia</taxon>
        <taxon>Flavobacteriales</taxon>
        <taxon>Flavobacteriaceae</taxon>
        <taxon>Flagellimonas</taxon>
    </lineage>
</organism>
<dbReference type="EMBL" id="VNWK01000011">
    <property type="protein sequence ID" value="TXJ99094.1"/>
    <property type="molecule type" value="Genomic_DNA"/>
</dbReference>
<protein>
    <submittedName>
        <fullName evidence="5">Aspartate aminotransferase family protein</fullName>
    </submittedName>
</protein>
<dbReference type="Pfam" id="PF00202">
    <property type="entry name" value="Aminotran_3"/>
    <property type="match status" value="1"/>
</dbReference>
<dbReference type="EMBL" id="QXFI01000011">
    <property type="protein sequence ID" value="RIV46433.1"/>
    <property type="molecule type" value="Genomic_DNA"/>
</dbReference>
<dbReference type="InterPro" id="IPR015422">
    <property type="entry name" value="PyrdxlP-dep_Trfase_small"/>
</dbReference>
<keyword evidence="5" id="KW-0032">Aminotransferase</keyword>
<accession>A0A3A1NLL1</accession>
<evidence type="ECO:0000256" key="3">
    <source>
        <dbReference type="ARBA" id="ARBA00022898"/>
    </source>
</evidence>
<evidence type="ECO:0000256" key="4">
    <source>
        <dbReference type="RuleBase" id="RU003560"/>
    </source>
</evidence>
<comment type="cofactor">
    <cofactor evidence="1">
        <name>pyridoxal 5'-phosphate</name>
        <dbReference type="ChEBI" id="CHEBI:597326"/>
    </cofactor>
</comment>
<dbReference type="CDD" id="cd00610">
    <property type="entry name" value="OAT_like"/>
    <property type="match status" value="1"/>
</dbReference>
<evidence type="ECO:0000313" key="5">
    <source>
        <dbReference type="EMBL" id="RIV46433.1"/>
    </source>
</evidence>
<dbReference type="AlphaFoldDB" id="A0A3A1NLL1"/>